<proteinExistence type="inferred from homology"/>
<dbReference type="InterPro" id="IPR005950">
    <property type="entry name" value="ModA"/>
</dbReference>
<dbReference type="AlphaFoldDB" id="A0A2A5W7F0"/>
<sequence length="258" mass="28005">MVVFNNWQFIGLVLLTGLSFVRSSIDADEATIAVASNFSAAAQQLAADFENKSGHKVNLVFGSSGRFYAQISNAAPFDVFLSADQQKPLALVENELAIKDSLFTYARGALVLWSADSEKVNNSADVLRSNSFNKIAIANPRLAPYGIAANEVIERLGLSNDLSKKMVLGENIVQTYQFVATENAELGLVAYSQVFFTGQLSAGSVWIVPEELYDPIRQDAVLLNRGQSNKAASAFLEFVKSPEGETTIQSFGYRTGEP</sequence>
<dbReference type="PIRSF" id="PIRSF004846">
    <property type="entry name" value="ModA"/>
    <property type="match status" value="1"/>
</dbReference>
<comment type="similarity">
    <text evidence="1">Belongs to the bacterial solute-binding protein ModA family.</text>
</comment>
<dbReference type="PANTHER" id="PTHR30632:SF14">
    <property type="entry name" value="TUNGSTATE_MOLYBDATE_CHROMATE-BINDING PROTEIN MODA"/>
    <property type="match status" value="1"/>
</dbReference>
<accession>A0A2A5W7F0</accession>
<gene>
    <name evidence="7" type="primary">modA</name>
    <name evidence="7" type="ORF">CNF02_12125</name>
</gene>
<evidence type="ECO:0000256" key="6">
    <source>
        <dbReference type="PIRSR" id="PIRSR004846-1"/>
    </source>
</evidence>
<comment type="subunit">
    <text evidence="5">The complex is composed of two ATP-binding proteins (ModC), two transmembrane proteins (ModB) and a solute-binding protein (ModA).</text>
</comment>
<dbReference type="GO" id="GO:0030973">
    <property type="term" value="F:molybdate ion binding"/>
    <property type="evidence" value="ECO:0007669"/>
    <property type="project" value="InterPro"/>
</dbReference>
<dbReference type="Pfam" id="PF13531">
    <property type="entry name" value="SBP_bac_11"/>
    <property type="match status" value="1"/>
</dbReference>
<keyword evidence="2 6" id="KW-0500">Molybdenum</keyword>
<keyword evidence="4" id="KW-0732">Signal</keyword>
<dbReference type="NCBIfam" id="TIGR01256">
    <property type="entry name" value="modA"/>
    <property type="match status" value="1"/>
</dbReference>
<dbReference type="Proteomes" id="UP000219329">
    <property type="component" value="Unassembled WGS sequence"/>
</dbReference>
<reference evidence="7 8" key="1">
    <citation type="submission" date="2017-08" db="EMBL/GenBank/DDBJ databases">
        <title>Fine stratification of microbial communities through a metagenomic profile of the photic zone.</title>
        <authorList>
            <person name="Haro-Moreno J.M."/>
            <person name="Lopez-Perez M."/>
            <person name="De La Torre J."/>
            <person name="Picazo A."/>
            <person name="Camacho A."/>
            <person name="Rodriguez-Valera F."/>
        </authorList>
    </citation>
    <scope>NUCLEOTIDE SEQUENCE [LARGE SCALE GENOMIC DNA]</scope>
    <source>
        <strain evidence="7">MED-G28</strain>
    </source>
</reference>
<comment type="caution">
    <text evidence="7">The sequence shown here is derived from an EMBL/GenBank/DDBJ whole genome shotgun (WGS) entry which is preliminary data.</text>
</comment>
<dbReference type="InterPro" id="IPR044084">
    <property type="entry name" value="AvModA-like_subst-bd"/>
</dbReference>
<name>A0A2A5W7F0_9GAMM</name>
<dbReference type="GO" id="GO:0015689">
    <property type="term" value="P:molybdate ion transport"/>
    <property type="evidence" value="ECO:0007669"/>
    <property type="project" value="InterPro"/>
</dbReference>
<dbReference type="CDD" id="cd13539">
    <property type="entry name" value="PBP2_AvModA"/>
    <property type="match status" value="1"/>
</dbReference>
<keyword evidence="3 6" id="KW-0479">Metal-binding</keyword>
<dbReference type="GO" id="GO:1901359">
    <property type="term" value="F:tungstate binding"/>
    <property type="evidence" value="ECO:0007669"/>
    <property type="project" value="UniProtKB-ARBA"/>
</dbReference>
<evidence type="ECO:0000256" key="3">
    <source>
        <dbReference type="ARBA" id="ARBA00022723"/>
    </source>
</evidence>
<organism evidence="7 8">
    <name type="scientific">OM182 bacterium MED-G28</name>
    <dbReference type="NCBI Taxonomy" id="1986256"/>
    <lineage>
        <taxon>Bacteria</taxon>
        <taxon>Pseudomonadati</taxon>
        <taxon>Pseudomonadota</taxon>
        <taxon>Gammaproteobacteria</taxon>
        <taxon>OMG group</taxon>
        <taxon>OM182 clade</taxon>
    </lineage>
</organism>
<evidence type="ECO:0000256" key="4">
    <source>
        <dbReference type="ARBA" id="ARBA00022729"/>
    </source>
</evidence>
<dbReference type="Gene3D" id="3.40.190.10">
    <property type="entry name" value="Periplasmic binding protein-like II"/>
    <property type="match status" value="2"/>
</dbReference>
<feature type="binding site" evidence="6">
    <location>
        <position position="172"/>
    </location>
    <ligand>
        <name>molybdate</name>
        <dbReference type="ChEBI" id="CHEBI:36264"/>
    </ligand>
</feature>
<dbReference type="GO" id="GO:0046872">
    <property type="term" value="F:metal ion binding"/>
    <property type="evidence" value="ECO:0007669"/>
    <property type="project" value="UniProtKB-KW"/>
</dbReference>
<dbReference type="InterPro" id="IPR050682">
    <property type="entry name" value="ModA/WtpA"/>
</dbReference>
<evidence type="ECO:0000313" key="7">
    <source>
        <dbReference type="EMBL" id="PDH32400.1"/>
    </source>
</evidence>
<evidence type="ECO:0000256" key="1">
    <source>
        <dbReference type="ARBA" id="ARBA00009175"/>
    </source>
</evidence>
<dbReference type="EMBL" id="NTJZ01000017">
    <property type="protein sequence ID" value="PDH32400.1"/>
    <property type="molecule type" value="Genomic_DNA"/>
</dbReference>
<protein>
    <submittedName>
        <fullName evidence="7">Molybdate ABC transporter substrate-binding protein</fullName>
    </submittedName>
</protein>
<feature type="binding site" evidence="6">
    <location>
        <position position="64"/>
    </location>
    <ligand>
        <name>molybdate</name>
        <dbReference type="ChEBI" id="CHEBI:36264"/>
    </ligand>
</feature>
<evidence type="ECO:0000256" key="2">
    <source>
        <dbReference type="ARBA" id="ARBA00022505"/>
    </source>
</evidence>
<evidence type="ECO:0000313" key="8">
    <source>
        <dbReference type="Proteomes" id="UP000219329"/>
    </source>
</evidence>
<dbReference type="FunFam" id="3.40.190.10:FF:000035">
    <property type="entry name" value="Molybdate ABC transporter substrate-binding protein"/>
    <property type="match status" value="1"/>
</dbReference>
<dbReference type="PANTHER" id="PTHR30632">
    <property type="entry name" value="MOLYBDATE-BINDING PERIPLASMIC PROTEIN"/>
    <property type="match status" value="1"/>
</dbReference>
<dbReference type="SUPFAM" id="SSF53850">
    <property type="entry name" value="Periplasmic binding protein-like II"/>
    <property type="match status" value="1"/>
</dbReference>
<evidence type="ECO:0000256" key="5">
    <source>
        <dbReference type="ARBA" id="ARBA00062515"/>
    </source>
</evidence>